<evidence type="ECO:0000313" key="1">
    <source>
        <dbReference type="EMBL" id="MFG3193795.1"/>
    </source>
</evidence>
<protein>
    <submittedName>
        <fullName evidence="1">Uncharacterized protein</fullName>
    </submittedName>
</protein>
<dbReference type="Proteomes" id="UP001604282">
    <property type="component" value="Unassembled WGS sequence"/>
</dbReference>
<reference evidence="1 2" key="1">
    <citation type="submission" date="2024-10" db="EMBL/GenBank/DDBJ databases">
        <title>The Natural Products Discovery Center: Release of the First 8490 Sequenced Strains for Exploring Actinobacteria Biosynthetic Diversity.</title>
        <authorList>
            <person name="Kalkreuter E."/>
            <person name="Kautsar S.A."/>
            <person name="Yang D."/>
            <person name="Bader C.D."/>
            <person name="Teijaro C.N."/>
            <person name="Fluegel L."/>
            <person name="Davis C.M."/>
            <person name="Simpson J.R."/>
            <person name="Lauterbach L."/>
            <person name="Steele A.D."/>
            <person name="Gui C."/>
            <person name="Meng S."/>
            <person name="Li G."/>
            <person name="Viehrig K."/>
            <person name="Ye F."/>
            <person name="Su P."/>
            <person name="Kiefer A.F."/>
            <person name="Nichols A."/>
            <person name="Cepeda A.J."/>
            <person name="Yan W."/>
            <person name="Fan B."/>
            <person name="Jiang Y."/>
            <person name="Adhikari A."/>
            <person name="Zheng C.-J."/>
            <person name="Schuster L."/>
            <person name="Cowan T.M."/>
            <person name="Smanski M.J."/>
            <person name="Chevrette M.G."/>
            <person name="De Carvalho L.P.S."/>
            <person name="Shen B."/>
        </authorList>
    </citation>
    <scope>NUCLEOTIDE SEQUENCE [LARGE SCALE GENOMIC DNA]</scope>
    <source>
        <strain evidence="1 2">NPDC048229</strain>
    </source>
</reference>
<dbReference type="EMBL" id="JBICZW010000034">
    <property type="protein sequence ID" value="MFG3193795.1"/>
    <property type="molecule type" value="Genomic_DNA"/>
</dbReference>
<keyword evidence="2" id="KW-1185">Reference proteome</keyword>
<organism evidence="1 2">
    <name type="scientific">Streptomyces omiyaensis</name>
    <dbReference type="NCBI Taxonomy" id="68247"/>
    <lineage>
        <taxon>Bacteria</taxon>
        <taxon>Bacillati</taxon>
        <taxon>Actinomycetota</taxon>
        <taxon>Actinomycetes</taxon>
        <taxon>Kitasatosporales</taxon>
        <taxon>Streptomycetaceae</taxon>
        <taxon>Streptomyces</taxon>
    </lineage>
</organism>
<evidence type="ECO:0000313" key="2">
    <source>
        <dbReference type="Proteomes" id="UP001604282"/>
    </source>
</evidence>
<sequence>MSQLDEVGKTRYLVLHDYGMGGLWRWVWADSAEEIVSACAEVEVIRNPDAVRRAETWDLEEVHLDAPDPNPLSSFRVKRDAQRGQPGFAVLVRRDRVYLRRPEFEDGEVFLMELGPDGRRLRQVEIGPDGGAVRTSVEDWPFNAPFDLHDPQYLAMEIGRGDFEAAWQRAHRASTSP</sequence>
<name>A0ABW7C209_9ACTN</name>
<dbReference type="RefSeq" id="WP_392884792.1">
    <property type="nucleotide sequence ID" value="NZ_JBICZW010000034.1"/>
</dbReference>
<comment type="caution">
    <text evidence="1">The sequence shown here is derived from an EMBL/GenBank/DDBJ whole genome shotgun (WGS) entry which is preliminary data.</text>
</comment>
<accession>A0ABW7C209</accession>
<proteinExistence type="predicted"/>
<gene>
    <name evidence="1" type="ORF">ACGFYS_33275</name>
</gene>